<dbReference type="Pfam" id="PF00916">
    <property type="entry name" value="Sulfate_transp"/>
    <property type="match status" value="2"/>
</dbReference>
<evidence type="ECO:0000256" key="1">
    <source>
        <dbReference type="ARBA" id="ARBA00004141"/>
    </source>
</evidence>
<keyword evidence="3 5" id="KW-1133">Transmembrane helix</keyword>
<dbReference type="InterPro" id="IPR001902">
    <property type="entry name" value="SLC26A/SulP_fam"/>
</dbReference>
<dbReference type="GO" id="GO:0016020">
    <property type="term" value="C:membrane"/>
    <property type="evidence" value="ECO:0007669"/>
    <property type="project" value="UniProtKB-SubCell"/>
</dbReference>
<dbReference type="PANTHER" id="PTHR11814">
    <property type="entry name" value="SULFATE TRANSPORTER"/>
    <property type="match status" value="1"/>
</dbReference>
<dbReference type="Gene3D" id="3.30.750.24">
    <property type="entry name" value="STAS domain"/>
    <property type="match status" value="1"/>
</dbReference>
<name>A0A6P0UM80_9FLAO</name>
<feature type="transmembrane region" description="Helical" evidence="5">
    <location>
        <begin position="260"/>
        <end position="280"/>
    </location>
</feature>
<feature type="domain" description="STAS" evidence="6">
    <location>
        <begin position="497"/>
        <end position="609"/>
    </location>
</feature>
<feature type="transmembrane region" description="Helical" evidence="5">
    <location>
        <begin position="66"/>
        <end position="85"/>
    </location>
</feature>
<dbReference type="GO" id="GO:0055085">
    <property type="term" value="P:transmembrane transport"/>
    <property type="evidence" value="ECO:0007669"/>
    <property type="project" value="InterPro"/>
</dbReference>
<feature type="transmembrane region" description="Helical" evidence="5">
    <location>
        <begin position="230"/>
        <end position="248"/>
    </location>
</feature>
<keyword evidence="4 5" id="KW-0472">Membrane</keyword>
<dbReference type="InterPro" id="IPR036513">
    <property type="entry name" value="STAS_dom_sf"/>
</dbReference>
<keyword evidence="2 5" id="KW-0812">Transmembrane</keyword>
<feature type="transmembrane region" description="Helical" evidence="5">
    <location>
        <begin position="438"/>
        <end position="462"/>
    </location>
</feature>
<organism evidence="7 8">
    <name type="scientific">Leptobacterium flavescens</name>
    <dbReference type="NCBI Taxonomy" id="472055"/>
    <lineage>
        <taxon>Bacteria</taxon>
        <taxon>Pseudomonadati</taxon>
        <taxon>Bacteroidota</taxon>
        <taxon>Flavobacteriia</taxon>
        <taxon>Flavobacteriales</taxon>
        <taxon>Flavobacteriaceae</taxon>
        <taxon>Leptobacterium</taxon>
    </lineage>
</organism>
<feature type="transmembrane region" description="Helical" evidence="5">
    <location>
        <begin position="91"/>
        <end position="111"/>
    </location>
</feature>
<feature type="transmembrane region" description="Helical" evidence="5">
    <location>
        <begin position="123"/>
        <end position="145"/>
    </location>
</feature>
<gene>
    <name evidence="7" type="ORF">GWK08_12850</name>
</gene>
<dbReference type="InterPro" id="IPR002645">
    <property type="entry name" value="STAS_dom"/>
</dbReference>
<accession>A0A6P0UM80</accession>
<reference evidence="7 8" key="1">
    <citation type="submission" date="2020-01" db="EMBL/GenBank/DDBJ databases">
        <title>Leptobacterium flavescens.</title>
        <authorList>
            <person name="Wang G."/>
        </authorList>
    </citation>
    <scope>NUCLEOTIDE SEQUENCE [LARGE SCALE GENOMIC DNA]</scope>
    <source>
        <strain evidence="7 8">KCTC 22160</strain>
    </source>
</reference>
<dbReference type="Proteomes" id="UP000468581">
    <property type="component" value="Unassembled WGS sequence"/>
</dbReference>
<protein>
    <submittedName>
        <fullName evidence="7">STAS domain-containing protein</fullName>
    </submittedName>
</protein>
<dbReference type="InterPro" id="IPR011547">
    <property type="entry name" value="SLC26A/SulP_dom"/>
</dbReference>
<keyword evidence="8" id="KW-1185">Reference proteome</keyword>
<evidence type="ECO:0000256" key="2">
    <source>
        <dbReference type="ARBA" id="ARBA00022692"/>
    </source>
</evidence>
<evidence type="ECO:0000313" key="7">
    <source>
        <dbReference type="EMBL" id="NER14334.1"/>
    </source>
</evidence>
<feature type="transmembrane region" description="Helical" evidence="5">
    <location>
        <begin position="35"/>
        <end position="54"/>
    </location>
</feature>
<feature type="transmembrane region" description="Helical" evidence="5">
    <location>
        <begin position="300"/>
        <end position="321"/>
    </location>
</feature>
<dbReference type="SUPFAM" id="SSF52091">
    <property type="entry name" value="SpoIIaa-like"/>
    <property type="match status" value="1"/>
</dbReference>
<dbReference type="Pfam" id="PF01740">
    <property type="entry name" value="STAS"/>
    <property type="match status" value="1"/>
</dbReference>
<feature type="transmembrane region" description="Helical" evidence="5">
    <location>
        <begin position="12"/>
        <end position="29"/>
    </location>
</feature>
<evidence type="ECO:0000256" key="4">
    <source>
        <dbReference type="ARBA" id="ARBA00023136"/>
    </source>
</evidence>
<evidence type="ECO:0000259" key="6">
    <source>
        <dbReference type="PROSITE" id="PS50801"/>
    </source>
</evidence>
<dbReference type="EMBL" id="JAABOO010000003">
    <property type="protein sequence ID" value="NER14334.1"/>
    <property type="molecule type" value="Genomic_DNA"/>
</dbReference>
<evidence type="ECO:0000256" key="3">
    <source>
        <dbReference type="ARBA" id="ARBA00022989"/>
    </source>
</evidence>
<evidence type="ECO:0000256" key="5">
    <source>
        <dbReference type="SAM" id="Phobius"/>
    </source>
</evidence>
<evidence type="ECO:0000313" key="8">
    <source>
        <dbReference type="Proteomes" id="UP000468581"/>
    </source>
</evidence>
<comment type="caution">
    <text evidence="7">The sequence shown here is derived from an EMBL/GenBank/DDBJ whole genome shotgun (WGS) entry which is preliminary data.</text>
</comment>
<dbReference type="RefSeq" id="WP_163607625.1">
    <property type="nucleotide sequence ID" value="NZ_JAABOO010000003.1"/>
</dbReference>
<proteinExistence type="predicted"/>
<feature type="transmembrane region" description="Helical" evidence="5">
    <location>
        <begin position="388"/>
        <end position="418"/>
    </location>
</feature>
<sequence>MKNLFKHIKGDAFGGITAAIVALPLALAFGVQSGLGAAAGLYGAFLIGIFAAVFGGTCTQISGPTAPMTVVSAAFVATILAANNGNVEKSLPLILGVFILAGLFQIVLGVLRLGQYIKYVPYPVVSGFMTGIGVIILITQIFSVFGYQPTQDEELVTSFKADAEEVILENILKEEANEGVLVLEDFRETISRAEQISPDQIQTEAENLAKNDTGGVVGSLKYFGRAAKNINWLEFILVLSTIIIIYGFKKITKKIPSALVALIVITAVTLIFNLDVLIISDKGVIPSGFPALHFEVFTEFNLTAFIPYIATAAALAGLGAIDSLLTSVVADNVTKTKHNSNKELVGQGIGNSIAGLFGGIPGAGATIRTIVNIDAGGKTKVSGVIHGIVLLMIVLVLGPYASYIPLSVLAGILVTVGIGVMDYKGLKVIHKMPRTDAVVMITVLLLTVFLDLIIAVGIGLVLSALMFMKKMGDVTTDESRVESLQESNGEEPWIDELNFPKKFKEEVFIKHLNGPLFFGYTNDFQQTMSKIPKTANHIIIRMDKVPYIDQSGLFTLEDVLIDLLDKGVTPLIVGIKRQPLYRLRSIDIVPDLVPEDHLFETFKECVNWVKVNVKHEETELVAP</sequence>
<dbReference type="PROSITE" id="PS50801">
    <property type="entry name" value="STAS"/>
    <property type="match status" value="1"/>
</dbReference>
<comment type="subcellular location">
    <subcellularLocation>
        <location evidence="1">Membrane</location>
        <topology evidence="1">Multi-pass membrane protein</topology>
    </subcellularLocation>
</comment>
<dbReference type="CDD" id="cd07042">
    <property type="entry name" value="STAS_SulP_like_sulfate_transporter"/>
    <property type="match status" value="1"/>
</dbReference>
<dbReference type="AlphaFoldDB" id="A0A6P0UM80"/>